<comment type="caution">
    <text evidence="2">The sequence shown here is derived from an EMBL/GenBank/DDBJ whole genome shotgun (WGS) entry which is preliminary data.</text>
</comment>
<keyword evidence="3" id="KW-1185">Reference proteome</keyword>
<keyword evidence="1" id="KW-0732">Signal</keyword>
<organism evidence="2 3">
    <name type="scientific">Caenorhabditis angaria</name>
    <dbReference type="NCBI Taxonomy" id="860376"/>
    <lineage>
        <taxon>Eukaryota</taxon>
        <taxon>Metazoa</taxon>
        <taxon>Ecdysozoa</taxon>
        <taxon>Nematoda</taxon>
        <taxon>Chromadorea</taxon>
        <taxon>Rhabditida</taxon>
        <taxon>Rhabditina</taxon>
        <taxon>Rhabditomorpha</taxon>
        <taxon>Rhabditoidea</taxon>
        <taxon>Rhabditidae</taxon>
        <taxon>Peloderinae</taxon>
        <taxon>Caenorhabditis</taxon>
    </lineage>
</organism>
<gene>
    <name evidence="2" type="ORF">CAMP_LOCUS3097</name>
</gene>
<proteinExistence type="predicted"/>
<reference evidence="2" key="1">
    <citation type="submission" date="2022-11" db="EMBL/GenBank/DDBJ databases">
        <authorList>
            <person name="Kikuchi T."/>
        </authorList>
    </citation>
    <scope>NUCLEOTIDE SEQUENCE</scope>
    <source>
        <strain evidence="2">PS1010</strain>
    </source>
</reference>
<evidence type="ECO:0000313" key="2">
    <source>
        <dbReference type="EMBL" id="CAI5440460.1"/>
    </source>
</evidence>
<protein>
    <submittedName>
        <fullName evidence="2">Uncharacterized protein</fullName>
    </submittedName>
</protein>
<dbReference type="AlphaFoldDB" id="A0A9P1I947"/>
<accession>A0A9P1I947</accession>
<feature type="chain" id="PRO_5040261725" evidence="1">
    <location>
        <begin position="17"/>
        <end position="123"/>
    </location>
</feature>
<dbReference type="EMBL" id="CANHGI010000001">
    <property type="protein sequence ID" value="CAI5440460.1"/>
    <property type="molecule type" value="Genomic_DNA"/>
</dbReference>
<evidence type="ECO:0000256" key="1">
    <source>
        <dbReference type="SAM" id="SignalP"/>
    </source>
</evidence>
<evidence type="ECO:0000313" key="3">
    <source>
        <dbReference type="Proteomes" id="UP001152747"/>
    </source>
</evidence>
<feature type="signal peptide" evidence="1">
    <location>
        <begin position="1"/>
        <end position="16"/>
    </location>
</feature>
<dbReference type="Proteomes" id="UP001152747">
    <property type="component" value="Unassembled WGS sequence"/>
</dbReference>
<name>A0A9P1I947_9PELO</name>
<sequence>MIQLLLLLTLFPLILSIENSESLNLFTKIDQTAEYGNRLDFYKSVDQKFVFNDCGMLLNRDQFFEFLTINKGKMDRKLESVEKTHTGFKIKVQEFGNNTVVYNTFRDKSKALIVMSGVMLCSI</sequence>